<evidence type="ECO:0000313" key="2">
    <source>
        <dbReference type="EMBL" id="KAF2298577.1"/>
    </source>
</evidence>
<keyword evidence="3" id="KW-1185">Reference proteome</keyword>
<dbReference type="EMBL" id="JAAGAX010000011">
    <property type="protein sequence ID" value="KAF2298577.1"/>
    <property type="molecule type" value="Genomic_DNA"/>
</dbReference>
<sequence>MELPPRVPHKAESCIKQNTSKPRKHTARFKGTDELREVAEEASKDPDGDIANTGPGAGSIRSGFGGLGLEGMVGSDDSAGEGTPAPVVGNTGSISGDKLGGEDKGASGNNAGAADMVTELT</sequence>
<name>A0A6A6LDC3_HEVBR</name>
<protein>
    <submittedName>
        <fullName evidence="2">Uncharacterized protein</fullName>
    </submittedName>
</protein>
<dbReference type="AlphaFoldDB" id="A0A6A6LDC3"/>
<evidence type="ECO:0000256" key="1">
    <source>
        <dbReference type="SAM" id="MobiDB-lite"/>
    </source>
</evidence>
<proteinExistence type="predicted"/>
<accession>A0A6A6LDC3</accession>
<organism evidence="2 3">
    <name type="scientific">Hevea brasiliensis</name>
    <name type="common">Para rubber tree</name>
    <name type="synonym">Siphonia brasiliensis</name>
    <dbReference type="NCBI Taxonomy" id="3981"/>
    <lineage>
        <taxon>Eukaryota</taxon>
        <taxon>Viridiplantae</taxon>
        <taxon>Streptophyta</taxon>
        <taxon>Embryophyta</taxon>
        <taxon>Tracheophyta</taxon>
        <taxon>Spermatophyta</taxon>
        <taxon>Magnoliopsida</taxon>
        <taxon>eudicotyledons</taxon>
        <taxon>Gunneridae</taxon>
        <taxon>Pentapetalae</taxon>
        <taxon>rosids</taxon>
        <taxon>fabids</taxon>
        <taxon>Malpighiales</taxon>
        <taxon>Euphorbiaceae</taxon>
        <taxon>Crotonoideae</taxon>
        <taxon>Micrandreae</taxon>
        <taxon>Hevea</taxon>
    </lineage>
</organism>
<evidence type="ECO:0000313" key="3">
    <source>
        <dbReference type="Proteomes" id="UP000467840"/>
    </source>
</evidence>
<feature type="compositionally biased region" description="Basic and acidic residues" evidence="1">
    <location>
        <begin position="30"/>
        <end position="47"/>
    </location>
</feature>
<comment type="caution">
    <text evidence="2">The sequence shown here is derived from an EMBL/GenBank/DDBJ whole genome shotgun (WGS) entry which is preliminary data.</text>
</comment>
<dbReference type="Proteomes" id="UP000467840">
    <property type="component" value="Chromosome 1"/>
</dbReference>
<feature type="region of interest" description="Disordered" evidence="1">
    <location>
        <begin position="1"/>
        <end position="121"/>
    </location>
</feature>
<gene>
    <name evidence="2" type="ORF">GH714_024177</name>
</gene>
<reference evidence="2 3" key="1">
    <citation type="journal article" date="2020" name="Mol. Plant">
        <title>The Chromosome-Based Rubber Tree Genome Provides New Insights into Spurge Genome Evolution and Rubber Biosynthesis.</title>
        <authorList>
            <person name="Liu J."/>
            <person name="Shi C."/>
            <person name="Shi C.C."/>
            <person name="Li W."/>
            <person name="Zhang Q.J."/>
            <person name="Zhang Y."/>
            <person name="Li K."/>
            <person name="Lu H.F."/>
            <person name="Shi C."/>
            <person name="Zhu S.T."/>
            <person name="Xiao Z.Y."/>
            <person name="Nan H."/>
            <person name="Yue Y."/>
            <person name="Zhu X.G."/>
            <person name="Wu Y."/>
            <person name="Hong X.N."/>
            <person name="Fan G.Y."/>
            <person name="Tong Y."/>
            <person name="Zhang D."/>
            <person name="Mao C.L."/>
            <person name="Liu Y.L."/>
            <person name="Hao S.J."/>
            <person name="Liu W.Q."/>
            <person name="Lv M.Q."/>
            <person name="Zhang H.B."/>
            <person name="Liu Y."/>
            <person name="Hu-Tang G.R."/>
            <person name="Wang J.P."/>
            <person name="Wang J.H."/>
            <person name="Sun Y.H."/>
            <person name="Ni S.B."/>
            <person name="Chen W.B."/>
            <person name="Zhang X.C."/>
            <person name="Jiao Y.N."/>
            <person name="Eichler E.E."/>
            <person name="Li G.H."/>
            <person name="Liu X."/>
            <person name="Gao L.Z."/>
        </authorList>
    </citation>
    <scope>NUCLEOTIDE SEQUENCE [LARGE SCALE GENOMIC DNA]</scope>
    <source>
        <strain evidence="3">cv. GT1</strain>
        <tissue evidence="2">Leaf</tissue>
    </source>
</reference>